<dbReference type="SUPFAM" id="SSF57247">
    <property type="entry name" value="Bowman-Birk inhibitor, BBI"/>
    <property type="match status" value="1"/>
</dbReference>
<dbReference type="InterPro" id="IPR035995">
    <property type="entry name" value="Bowman-Birk_prot_inh"/>
</dbReference>
<evidence type="ECO:0000256" key="4">
    <source>
        <dbReference type="ARBA" id="ARBA00023157"/>
    </source>
</evidence>
<keyword evidence="9" id="KW-1185">Reference proteome</keyword>
<evidence type="ECO:0000313" key="9">
    <source>
        <dbReference type="Proteomes" id="UP000236161"/>
    </source>
</evidence>
<dbReference type="GO" id="GO:0005576">
    <property type="term" value="C:extracellular region"/>
    <property type="evidence" value="ECO:0007669"/>
    <property type="project" value="InterPro"/>
</dbReference>
<evidence type="ECO:0000256" key="2">
    <source>
        <dbReference type="ARBA" id="ARBA00022690"/>
    </source>
</evidence>
<dbReference type="GO" id="GO:0004867">
    <property type="term" value="F:serine-type endopeptidase inhibitor activity"/>
    <property type="evidence" value="ECO:0007669"/>
    <property type="project" value="UniProtKB-KW"/>
</dbReference>
<dbReference type="OrthoDB" id="1928998at2759"/>
<evidence type="ECO:0000259" key="7">
    <source>
        <dbReference type="SMART" id="SM00269"/>
    </source>
</evidence>
<evidence type="ECO:0000256" key="1">
    <source>
        <dbReference type="ARBA" id="ARBA00008506"/>
    </source>
</evidence>
<feature type="signal peptide" evidence="6">
    <location>
        <begin position="1"/>
        <end position="17"/>
    </location>
</feature>
<dbReference type="PANTHER" id="PTHR33479">
    <property type="entry name" value="BOWMAN-BIRK TYPE BRAN TRYPSIN INHIBITOR"/>
    <property type="match status" value="1"/>
</dbReference>
<evidence type="ECO:0000313" key="8">
    <source>
        <dbReference type="EMBL" id="PKA60662.1"/>
    </source>
</evidence>
<organism evidence="8 9">
    <name type="scientific">Apostasia shenzhenica</name>
    <dbReference type="NCBI Taxonomy" id="1088818"/>
    <lineage>
        <taxon>Eukaryota</taxon>
        <taxon>Viridiplantae</taxon>
        <taxon>Streptophyta</taxon>
        <taxon>Embryophyta</taxon>
        <taxon>Tracheophyta</taxon>
        <taxon>Spermatophyta</taxon>
        <taxon>Magnoliopsida</taxon>
        <taxon>Liliopsida</taxon>
        <taxon>Asparagales</taxon>
        <taxon>Orchidaceae</taxon>
        <taxon>Apostasioideae</taxon>
        <taxon>Apostasia</taxon>
    </lineage>
</organism>
<keyword evidence="3 5" id="KW-0722">Serine protease inhibitor</keyword>
<feature type="domain" description="Bowman-Birk serine protease inhibitors family" evidence="7">
    <location>
        <begin position="55"/>
        <end position="112"/>
    </location>
</feature>
<dbReference type="Proteomes" id="UP000236161">
    <property type="component" value="Unassembled WGS sequence"/>
</dbReference>
<keyword evidence="6" id="KW-0732">Signal</keyword>
<dbReference type="Pfam" id="PF00228">
    <property type="entry name" value="Bowman-Birk_leg"/>
    <property type="match status" value="1"/>
</dbReference>
<gene>
    <name evidence="8" type="ORF">AXF42_Ash006296</name>
</gene>
<dbReference type="AlphaFoldDB" id="A0A2I0AYN2"/>
<accession>A0A2I0AYN2</accession>
<dbReference type="InterPro" id="IPR000877">
    <property type="entry name" value="Prot_inh_BBI"/>
</dbReference>
<dbReference type="SMART" id="SM00269">
    <property type="entry name" value="BowB"/>
    <property type="match status" value="1"/>
</dbReference>
<keyword evidence="4" id="KW-1015">Disulfide bond</keyword>
<comment type="similarity">
    <text evidence="1 5">Belongs to the Bowman-Birk serine protease inhibitor family.</text>
</comment>
<evidence type="ECO:0000256" key="3">
    <source>
        <dbReference type="ARBA" id="ARBA00022900"/>
    </source>
</evidence>
<dbReference type="CDD" id="cd00023">
    <property type="entry name" value="BBI"/>
    <property type="match status" value="1"/>
</dbReference>
<sequence length="115" mass="12768">MGIRVWMLLLVLFFALAANLELSASASSASTSASTSAFEASTAKVDVEERFRPICCDHCGTCTRSIPPLCTCNDVLLRCPRWCQNCVRALIAIFPPRYVCKDRKPNYCRIKCTAK</sequence>
<name>A0A2I0AYN2_9ASPA</name>
<evidence type="ECO:0000256" key="5">
    <source>
        <dbReference type="RuleBase" id="RU003856"/>
    </source>
</evidence>
<dbReference type="Gene3D" id="2.10.69.10">
    <property type="entry name" value="Cysteine Protease (Bromelain) Inhibitor, subunit H"/>
    <property type="match status" value="1"/>
</dbReference>
<dbReference type="EMBL" id="KZ451935">
    <property type="protein sequence ID" value="PKA60662.1"/>
    <property type="molecule type" value="Genomic_DNA"/>
</dbReference>
<reference evidence="8 9" key="1">
    <citation type="journal article" date="2017" name="Nature">
        <title>The Apostasia genome and the evolution of orchids.</title>
        <authorList>
            <person name="Zhang G.Q."/>
            <person name="Liu K.W."/>
            <person name="Li Z."/>
            <person name="Lohaus R."/>
            <person name="Hsiao Y.Y."/>
            <person name="Niu S.C."/>
            <person name="Wang J.Y."/>
            <person name="Lin Y.C."/>
            <person name="Xu Q."/>
            <person name="Chen L.J."/>
            <person name="Yoshida K."/>
            <person name="Fujiwara S."/>
            <person name="Wang Z.W."/>
            <person name="Zhang Y.Q."/>
            <person name="Mitsuda N."/>
            <person name="Wang M."/>
            <person name="Liu G.H."/>
            <person name="Pecoraro L."/>
            <person name="Huang H.X."/>
            <person name="Xiao X.J."/>
            <person name="Lin M."/>
            <person name="Wu X.Y."/>
            <person name="Wu W.L."/>
            <person name="Chen Y.Y."/>
            <person name="Chang S.B."/>
            <person name="Sakamoto S."/>
            <person name="Ohme-Takagi M."/>
            <person name="Yagi M."/>
            <person name="Zeng S.J."/>
            <person name="Shen C.Y."/>
            <person name="Yeh C.M."/>
            <person name="Luo Y.B."/>
            <person name="Tsai W.C."/>
            <person name="Van de Peer Y."/>
            <person name="Liu Z.J."/>
        </authorList>
    </citation>
    <scope>NUCLEOTIDE SEQUENCE [LARGE SCALE GENOMIC DNA]</scope>
    <source>
        <strain evidence="9">cv. Shenzhen</strain>
        <tissue evidence="8">Stem</tissue>
    </source>
</reference>
<proteinExistence type="inferred from homology"/>
<protein>
    <submittedName>
        <fullName evidence="8">Bowman-Birk type trypsin inhibitor</fullName>
    </submittedName>
</protein>
<keyword evidence="2 5" id="KW-0646">Protease inhibitor</keyword>
<evidence type="ECO:0000256" key="6">
    <source>
        <dbReference type="SAM" id="SignalP"/>
    </source>
</evidence>
<feature type="chain" id="PRO_5014163792" evidence="6">
    <location>
        <begin position="18"/>
        <end position="115"/>
    </location>
</feature>
<dbReference type="PANTHER" id="PTHR33479:SF6">
    <property type="entry name" value="BOWMAN-BIRK SERINE PROTEASE INHIBITOR FAMILY PROTEIN, EXPRESSED"/>
    <property type="match status" value="1"/>
</dbReference>